<protein>
    <submittedName>
        <fullName evidence="1">RCG56090</fullName>
    </submittedName>
</protein>
<reference evidence="2" key="1">
    <citation type="submission" date="2005-09" db="EMBL/GenBank/DDBJ databases">
        <authorList>
            <person name="Mural R.J."/>
            <person name="Li P.W."/>
            <person name="Adams M.D."/>
            <person name="Amanatides P.G."/>
            <person name="Baden-Tillson H."/>
            <person name="Barnstead M."/>
            <person name="Chin S.H."/>
            <person name="Dew I."/>
            <person name="Evans C.A."/>
            <person name="Ferriera S."/>
            <person name="Flanigan M."/>
            <person name="Fosler C."/>
            <person name="Glodek A."/>
            <person name="Gu Z."/>
            <person name="Holt R.A."/>
            <person name="Jennings D."/>
            <person name="Kraft C.L."/>
            <person name="Lu F."/>
            <person name="Nguyen T."/>
            <person name="Nusskern D.R."/>
            <person name="Pfannkoch C.M."/>
            <person name="Sitter C."/>
            <person name="Sutton G.G."/>
            <person name="Venter J.C."/>
            <person name="Wang Z."/>
            <person name="Woodage T."/>
            <person name="Zheng X.H."/>
            <person name="Zhong F."/>
        </authorList>
    </citation>
    <scope>NUCLEOTIDE SEQUENCE [LARGE SCALE GENOMIC DNA]</scope>
    <source>
        <strain>BN</strain>
        <strain evidence="2">Sprague-Dawley</strain>
    </source>
</reference>
<evidence type="ECO:0000313" key="1">
    <source>
        <dbReference type="EMBL" id="EDL91091.1"/>
    </source>
</evidence>
<accession>A6IAH3</accession>
<dbReference type="AlphaFoldDB" id="A6IAH3"/>
<name>A6IAH3_RAT</name>
<evidence type="ECO:0000313" key="2">
    <source>
        <dbReference type="Proteomes" id="UP000234681"/>
    </source>
</evidence>
<proteinExistence type="predicted"/>
<dbReference type="EMBL" id="CH473957">
    <property type="protein sequence ID" value="EDL91091.1"/>
    <property type="molecule type" value="Genomic_DNA"/>
</dbReference>
<organism evidence="1 2">
    <name type="scientific">Rattus norvegicus</name>
    <name type="common">Rat</name>
    <dbReference type="NCBI Taxonomy" id="10116"/>
    <lineage>
        <taxon>Eukaryota</taxon>
        <taxon>Metazoa</taxon>
        <taxon>Chordata</taxon>
        <taxon>Craniata</taxon>
        <taxon>Vertebrata</taxon>
        <taxon>Euteleostomi</taxon>
        <taxon>Mammalia</taxon>
        <taxon>Eutheria</taxon>
        <taxon>Euarchontoglires</taxon>
        <taxon>Glires</taxon>
        <taxon>Rodentia</taxon>
        <taxon>Myomorpha</taxon>
        <taxon>Muroidea</taxon>
        <taxon>Muridae</taxon>
        <taxon>Murinae</taxon>
        <taxon>Rattus</taxon>
    </lineage>
</organism>
<dbReference type="Proteomes" id="UP000234681">
    <property type="component" value="Chromosome 4"/>
</dbReference>
<sequence length="87" mass="9626">MRKRNKQKNLLELCKTEAGCVPQLRQAIAEWLMLGHNATDKEDRAPSGFCFVDQAEGGNRGSQLLCCISTLRAMALNINTFAAKCIL</sequence>
<gene>
    <name evidence="1" type="ORF">rCG_56090</name>
</gene>